<evidence type="ECO:0000313" key="3">
    <source>
        <dbReference type="Proteomes" id="UP000051010"/>
    </source>
</evidence>
<name>A0A0R1YN25_9LACO</name>
<dbReference type="SUPFAM" id="SSF158622">
    <property type="entry name" value="YheA/YmcA-like"/>
    <property type="match status" value="1"/>
</dbReference>
<evidence type="ECO:0000256" key="1">
    <source>
        <dbReference type="HAMAP-Rule" id="MF_01526"/>
    </source>
</evidence>
<dbReference type="AlphaFoldDB" id="A0A0R1YN25"/>
<dbReference type="Pfam" id="PF06133">
    <property type="entry name" value="Com_YlbF"/>
    <property type="match status" value="1"/>
</dbReference>
<dbReference type="PATRIC" id="fig|1423786.4.peg.1623"/>
<dbReference type="EMBL" id="AZFZ01000033">
    <property type="protein sequence ID" value="KRM43498.1"/>
    <property type="molecule type" value="Genomic_DNA"/>
</dbReference>
<organism evidence="2 3">
    <name type="scientific">Lentilactobacillus parafarraginis DSM 18390 = JCM 14109</name>
    <dbReference type="NCBI Taxonomy" id="1423786"/>
    <lineage>
        <taxon>Bacteria</taxon>
        <taxon>Bacillati</taxon>
        <taxon>Bacillota</taxon>
        <taxon>Bacilli</taxon>
        <taxon>Lactobacillales</taxon>
        <taxon>Lactobacillaceae</taxon>
        <taxon>Lentilactobacillus</taxon>
    </lineage>
</organism>
<gene>
    <name evidence="2" type="ORF">FD47_GL001519</name>
</gene>
<dbReference type="HAMAP" id="MF_01526">
    <property type="entry name" value="UPF0342"/>
    <property type="match status" value="1"/>
</dbReference>
<proteinExistence type="inferred from homology"/>
<dbReference type="RefSeq" id="WP_008210353.1">
    <property type="nucleotide sequence ID" value="NZ_AZFZ01000033.1"/>
</dbReference>
<reference evidence="2 3" key="1">
    <citation type="journal article" date="2015" name="Genome Announc.">
        <title>Expanding the biotechnology potential of lactobacilli through comparative genomics of 213 strains and associated genera.</title>
        <authorList>
            <person name="Sun Z."/>
            <person name="Harris H.M."/>
            <person name="McCann A."/>
            <person name="Guo C."/>
            <person name="Argimon S."/>
            <person name="Zhang W."/>
            <person name="Yang X."/>
            <person name="Jeffery I.B."/>
            <person name="Cooney J.C."/>
            <person name="Kagawa T.F."/>
            <person name="Liu W."/>
            <person name="Song Y."/>
            <person name="Salvetti E."/>
            <person name="Wrobel A."/>
            <person name="Rasinkangas P."/>
            <person name="Parkhill J."/>
            <person name="Rea M.C."/>
            <person name="O'Sullivan O."/>
            <person name="Ritari J."/>
            <person name="Douillard F.P."/>
            <person name="Paul Ross R."/>
            <person name="Yang R."/>
            <person name="Briner A.E."/>
            <person name="Felis G.E."/>
            <person name="de Vos W.M."/>
            <person name="Barrangou R."/>
            <person name="Klaenhammer T.R."/>
            <person name="Caufield P.W."/>
            <person name="Cui Y."/>
            <person name="Zhang H."/>
            <person name="O'Toole P.W."/>
        </authorList>
    </citation>
    <scope>NUCLEOTIDE SEQUENCE [LARGE SCALE GENOMIC DNA]</scope>
    <source>
        <strain evidence="2 3">DSM 18390</strain>
    </source>
</reference>
<comment type="similarity">
    <text evidence="1">Belongs to the UPF0342 family.</text>
</comment>
<dbReference type="InterPro" id="IPR023378">
    <property type="entry name" value="YheA/YmcA-like_dom_sf"/>
</dbReference>
<protein>
    <recommendedName>
        <fullName evidence="1">UPF0342 protein FD47_GL001519</fullName>
    </recommendedName>
</protein>
<sequence>MADTLTNKATELQAEFKKSTQFQELKTAFESIKAEPETYKLFTEFQKLQLSLQQQQMQGQQPADTDIQKAQDMANEVKQNQAIENLMTKEKALNDLLNDVNRIVTQPIIDLYRD</sequence>
<dbReference type="Gene3D" id="1.20.1500.10">
    <property type="entry name" value="YheA/YmcA-like"/>
    <property type="match status" value="1"/>
</dbReference>
<dbReference type="Proteomes" id="UP000051010">
    <property type="component" value="Unassembled WGS sequence"/>
</dbReference>
<dbReference type="InterPro" id="IPR010368">
    <property type="entry name" value="Com_YlbF"/>
</dbReference>
<comment type="caution">
    <text evidence="2">The sequence shown here is derived from an EMBL/GenBank/DDBJ whole genome shotgun (WGS) entry which is preliminary data.</text>
</comment>
<accession>A0A0R1YN25</accession>
<evidence type="ECO:0000313" key="2">
    <source>
        <dbReference type="EMBL" id="KRM43498.1"/>
    </source>
</evidence>